<dbReference type="PANTHER" id="PTHR38102:SF1">
    <property type="entry name" value="PERIPLASMIC CHAPERONE SPY"/>
    <property type="match status" value="1"/>
</dbReference>
<evidence type="ECO:0000256" key="5">
    <source>
        <dbReference type="SAM" id="MobiDB-lite"/>
    </source>
</evidence>
<dbReference type="EMBL" id="JALBWM010000047">
    <property type="protein sequence ID" value="MCO1335058.1"/>
    <property type="molecule type" value="Genomic_DNA"/>
</dbReference>
<dbReference type="PANTHER" id="PTHR38102">
    <property type="entry name" value="PERIPLASMIC CHAPERONE SPY"/>
    <property type="match status" value="1"/>
</dbReference>
<name>A0A9X2ET33_9GAMM</name>
<keyword evidence="7" id="KW-1185">Reference proteome</keyword>
<gene>
    <name evidence="6" type="ORF">MO867_12005</name>
</gene>
<evidence type="ECO:0000256" key="1">
    <source>
        <dbReference type="ARBA" id="ARBA00004418"/>
    </source>
</evidence>
<dbReference type="GO" id="GO:0030288">
    <property type="term" value="C:outer membrane-bounded periplasmic space"/>
    <property type="evidence" value="ECO:0007669"/>
    <property type="project" value="TreeGrafter"/>
</dbReference>
<dbReference type="InterPro" id="IPR012899">
    <property type="entry name" value="LTXXQ"/>
</dbReference>
<dbReference type="RefSeq" id="WP_252467356.1">
    <property type="nucleotide sequence ID" value="NZ_JALBWM010000047.1"/>
</dbReference>
<dbReference type="GO" id="GO:0051082">
    <property type="term" value="F:unfolded protein binding"/>
    <property type="evidence" value="ECO:0007669"/>
    <property type="project" value="TreeGrafter"/>
</dbReference>
<evidence type="ECO:0000313" key="7">
    <source>
        <dbReference type="Proteomes" id="UP001139028"/>
    </source>
</evidence>
<reference evidence="6" key="1">
    <citation type="journal article" date="2022" name="Arch. Microbiol.">
        <title>Microbulbifer okhotskensis sp. nov., isolated from a deep bottom sediment of the Okhotsk Sea.</title>
        <authorList>
            <person name="Romanenko L."/>
            <person name="Kurilenko V."/>
            <person name="Otstavnykh N."/>
            <person name="Velansky P."/>
            <person name="Isaeva M."/>
            <person name="Mikhailov V."/>
        </authorList>
    </citation>
    <scope>NUCLEOTIDE SEQUENCE</scope>
    <source>
        <strain evidence="6">OS29</strain>
    </source>
</reference>
<evidence type="ECO:0000256" key="2">
    <source>
        <dbReference type="ARBA" id="ARBA00008441"/>
    </source>
</evidence>
<proteinExistence type="inferred from homology"/>
<evidence type="ECO:0000256" key="3">
    <source>
        <dbReference type="ARBA" id="ARBA00022729"/>
    </source>
</evidence>
<accession>A0A9X2ET33</accession>
<dbReference type="Proteomes" id="UP001139028">
    <property type="component" value="Unassembled WGS sequence"/>
</dbReference>
<dbReference type="AlphaFoldDB" id="A0A9X2ET33"/>
<evidence type="ECO:0000313" key="6">
    <source>
        <dbReference type="EMBL" id="MCO1335058.1"/>
    </source>
</evidence>
<protein>
    <submittedName>
        <fullName evidence="6">Spy/CpxP family protein refolding chaperone</fullName>
    </submittedName>
</protein>
<comment type="similarity">
    <text evidence="2">Belongs to the CpxP/Spy family.</text>
</comment>
<dbReference type="InterPro" id="IPR052211">
    <property type="entry name" value="Cpx_auxiliary_protein"/>
</dbReference>
<dbReference type="Pfam" id="PF07813">
    <property type="entry name" value="LTXXQ"/>
    <property type="match status" value="1"/>
</dbReference>
<organism evidence="6 7">
    <name type="scientific">Microbulbifer okhotskensis</name>
    <dbReference type="NCBI Taxonomy" id="2926617"/>
    <lineage>
        <taxon>Bacteria</taxon>
        <taxon>Pseudomonadati</taxon>
        <taxon>Pseudomonadota</taxon>
        <taxon>Gammaproteobacteria</taxon>
        <taxon>Cellvibrionales</taxon>
        <taxon>Microbulbiferaceae</taxon>
        <taxon>Microbulbifer</taxon>
    </lineage>
</organism>
<feature type="compositionally biased region" description="Basic and acidic residues" evidence="5">
    <location>
        <begin position="133"/>
        <end position="159"/>
    </location>
</feature>
<dbReference type="Gene3D" id="1.20.120.1490">
    <property type="match status" value="1"/>
</dbReference>
<feature type="region of interest" description="Disordered" evidence="5">
    <location>
        <begin position="133"/>
        <end position="165"/>
    </location>
</feature>
<keyword evidence="3" id="KW-0732">Signal</keyword>
<comment type="caution">
    <text evidence="6">The sequence shown here is derived from an EMBL/GenBank/DDBJ whole genome shotgun (WGS) entry which is preliminary data.</text>
</comment>
<sequence length="165" mass="18897">MTKRKQEDKGMKYWKQVLGSLTLAGVLVAPLTAMAFGGGEGHQGRGFDHMMRQLELTEGQQAQLKANRESTREARMAQRKQLIELRKQISTAIESGADQATLDQLSEEFGKLKVQEMANHKKMREQFKAILTDEQKAKLEQLKSERQESRMKRREERSSSQDTES</sequence>
<comment type="subcellular location">
    <subcellularLocation>
        <location evidence="1">Periplasm</location>
    </subcellularLocation>
</comment>
<keyword evidence="4" id="KW-0574">Periplasm</keyword>
<evidence type="ECO:0000256" key="4">
    <source>
        <dbReference type="ARBA" id="ARBA00022764"/>
    </source>
</evidence>